<feature type="transmembrane region" description="Helical" evidence="7">
    <location>
        <begin position="244"/>
        <end position="269"/>
    </location>
</feature>
<evidence type="ECO:0000256" key="6">
    <source>
        <dbReference type="SAM" id="MobiDB-lite"/>
    </source>
</evidence>
<evidence type="ECO:0000313" key="9">
    <source>
        <dbReference type="Proteomes" id="UP000319908"/>
    </source>
</evidence>
<feature type="transmembrane region" description="Helical" evidence="7">
    <location>
        <begin position="313"/>
        <end position="336"/>
    </location>
</feature>
<proteinExistence type="inferred from homology"/>
<feature type="transmembrane region" description="Helical" evidence="7">
    <location>
        <begin position="342"/>
        <end position="371"/>
    </location>
</feature>
<reference evidence="8 9" key="1">
    <citation type="journal article" date="2020" name="Antonie Van Leeuwenhoek">
        <title>Rhodopirellula heiligendammensis sp. nov., Rhodopirellula pilleata sp. nov., and Rhodopirellula solitaria sp. nov. isolated from natural or artificial marine surfaces in Northern Germany and California, USA, and emended description of the genus Rhodopirellula.</title>
        <authorList>
            <person name="Kallscheuer N."/>
            <person name="Wiegand S."/>
            <person name="Jogler M."/>
            <person name="Boedeker C."/>
            <person name="Peeters S.H."/>
            <person name="Rast P."/>
            <person name="Heuer A."/>
            <person name="Jetten M.S.M."/>
            <person name="Rohde M."/>
            <person name="Jogler C."/>
        </authorList>
    </citation>
    <scope>NUCLEOTIDE SEQUENCE [LARGE SCALE GENOMIC DNA]</scope>
    <source>
        <strain evidence="8 9">Poly21</strain>
    </source>
</reference>
<dbReference type="InterPro" id="IPR002549">
    <property type="entry name" value="AI-2E-like"/>
</dbReference>
<comment type="subcellular location">
    <subcellularLocation>
        <location evidence="1">Membrane</location>
        <topology evidence="1">Multi-pass membrane protein</topology>
    </subcellularLocation>
</comment>
<sequence length="414" mass="44398">MSENEPHPAGPRAIICPPPPGDSYSTGSDRYPPGSAEPVSRGVTDRWLRAMVTTIAVILCLGVMFVAADLLVPIVIAAIAYLTLRPTETRLCRFGMPRVVASGTVIFTLFATLALIISLLYSPAQRWIDAAPRSLARVRENIQSIAKPLTTIDRADSTIESATSAVDKSPQEVKVSLEKPSMVDESTLINQTGRWLGFVAAIAVLTFFMLSTGDDLLNRILTLLPSGVDRDGVLERIGEIQRGVGTYLTQITCINVGLGVVVTLVMWLIGMPTPVLWGVMATLFNYVPYVGALAGTAIVFLAAASTFDTTYRAAATAFAFWLTTAVEGQFVTPAVLGKTLKVGPVVVLVAVAFWGFLWGLPGVFLAVPLLIVQRKVFSSFEATYAVAVVLGEEPRGVQEESEPVQEDQPIAETA</sequence>
<comment type="similarity">
    <text evidence="2">Belongs to the autoinducer-2 exporter (AI-2E) (TC 2.A.86) family.</text>
</comment>
<dbReference type="Proteomes" id="UP000319908">
    <property type="component" value="Unassembled WGS sequence"/>
</dbReference>
<name>A0A5C6C0Y8_9BACT</name>
<dbReference type="EMBL" id="SJPU01000002">
    <property type="protein sequence ID" value="TWU16844.1"/>
    <property type="molecule type" value="Genomic_DNA"/>
</dbReference>
<feature type="transmembrane region" description="Helical" evidence="7">
    <location>
        <begin position="96"/>
        <end position="121"/>
    </location>
</feature>
<accession>A0A5C6C0Y8</accession>
<organism evidence="8 9">
    <name type="scientific">Allorhodopirellula heiligendammensis</name>
    <dbReference type="NCBI Taxonomy" id="2714739"/>
    <lineage>
        <taxon>Bacteria</taxon>
        <taxon>Pseudomonadati</taxon>
        <taxon>Planctomycetota</taxon>
        <taxon>Planctomycetia</taxon>
        <taxon>Pirellulales</taxon>
        <taxon>Pirellulaceae</taxon>
        <taxon>Allorhodopirellula</taxon>
    </lineage>
</organism>
<evidence type="ECO:0000256" key="5">
    <source>
        <dbReference type="ARBA" id="ARBA00023136"/>
    </source>
</evidence>
<feature type="region of interest" description="Disordered" evidence="6">
    <location>
        <begin position="1"/>
        <end position="38"/>
    </location>
</feature>
<feature type="transmembrane region" description="Helical" evidence="7">
    <location>
        <begin position="55"/>
        <end position="84"/>
    </location>
</feature>
<evidence type="ECO:0000256" key="7">
    <source>
        <dbReference type="SAM" id="Phobius"/>
    </source>
</evidence>
<evidence type="ECO:0000313" key="8">
    <source>
        <dbReference type="EMBL" id="TWU16844.1"/>
    </source>
</evidence>
<comment type="caution">
    <text evidence="8">The sequence shown here is derived from an EMBL/GenBank/DDBJ whole genome shotgun (WGS) entry which is preliminary data.</text>
</comment>
<evidence type="ECO:0000256" key="1">
    <source>
        <dbReference type="ARBA" id="ARBA00004141"/>
    </source>
</evidence>
<dbReference type="OrthoDB" id="9799225at2"/>
<keyword evidence="4 7" id="KW-1133">Transmembrane helix</keyword>
<evidence type="ECO:0000256" key="2">
    <source>
        <dbReference type="ARBA" id="ARBA00009773"/>
    </source>
</evidence>
<dbReference type="Pfam" id="PF01594">
    <property type="entry name" value="AI-2E_transport"/>
    <property type="match status" value="1"/>
</dbReference>
<keyword evidence="9" id="KW-1185">Reference proteome</keyword>
<keyword evidence="3 7" id="KW-0812">Transmembrane</keyword>
<feature type="transmembrane region" description="Helical" evidence="7">
    <location>
        <begin position="192"/>
        <end position="210"/>
    </location>
</feature>
<evidence type="ECO:0000256" key="3">
    <source>
        <dbReference type="ARBA" id="ARBA00022692"/>
    </source>
</evidence>
<dbReference type="PANTHER" id="PTHR21716">
    <property type="entry name" value="TRANSMEMBRANE PROTEIN"/>
    <property type="match status" value="1"/>
</dbReference>
<dbReference type="AlphaFoldDB" id="A0A5C6C0Y8"/>
<dbReference type="GO" id="GO:0055085">
    <property type="term" value="P:transmembrane transport"/>
    <property type="evidence" value="ECO:0007669"/>
    <property type="project" value="TreeGrafter"/>
</dbReference>
<dbReference type="GO" id="GO:0016020">
    <property type="term" value="C:membrane"/>
    <property type="evidence" value="ECO:0007669"/>
    <property type="project" value="UniProtKB-SubCell"/>
</dbReference>
<evidence type="ECO:0000256" key="4">
    <source>
        <dbReference type="ARBA" id="ARBA00022989"/>
    </source>
</evidence>
<gene>
    <name evidence="8" type="primary">tqsA_2</name>
    <name evidence="8" type="ORF">Poly21_40510</name>
</gene>
<keyword evidence="5 7" id="KW-0472">Membrane</keyword>
<dbReference type="PANTHER" id="PTHR21716:SF16">
    <property type="entry name" value="BLL1467 PROTEIN"/>
    <property type="match status" value="1"/>
</dbReference>
<protein>
    <submittedName>
        <fullName evidence="8">AI-2 transport protein TqsA</fullName>
    </submittedName>
</protein>
<feature type="transmembrane region" description="Helical" evidence="7">
    <location>
        <begin position="275"/>
        <end position="301"/>
    </location>
</feature>